<keyword evidence="2" id="KW-1185">Reference proteome</keyword>
<dbReference type="Pfam" id="PF14100">
    <property type="entry name" value="DUF6807"/>
    <property type="match status" value="1"/>
</dbReference>
<dbReference type="PROSITE" id="PS51257">
    <property type="entry name" value="PROKAR_LIPOPROTEIN"/>
    <property type="match status" value="1"/>
</dbReference>
<proteinExistence type="predicted"/>
<dbReference type="RefSeq" id="WP_167960161.1">
    <property type="nucleotide sequence ID" value="NZ_JAATJJ010000001.1"/>
</dbReference>
<accession>A0A846QP01</accession>
<gene>
    <name evidence="1" type="ORF">GGR42_000310</name>
</gene>
<reference evidence="1 2" key="1">
    <citation type="submission" date="2020-03" db="EMBL/GenBank/DDBJ databases">
        <title>Genomic Encyclopedia of Type Strains, Phase IV (KMG-IV): sequencing the most valuable type-strain genomes for metagenomic binning, comparative biology and taxonomic classification.</title>
        <authorList>
            <person name="Goeker M."/>
        </authorList>
    </citation>
    <scope>NUCLEOTIDE SEQUENCE [LARGE SCALE GENOMIC DNA]</scope>
    <source>
        <strain evidence="1 2">DSM 29762</strain>
    </source>
</reference>
<organism evidence="1 2">
    <name type="scientific">Saonia flava</name>
    <dbReference type="NCBI Taxonomy" id="523696"/>
    <lineage>
        <taxon>Bacteria</taxon>
        <taxon>Pseudomonadati</taxon>
        <taxon>Bacteroidota</taxon>
        <taxon>Flavobacteriia</taxon>
        <taxon>Flavobacteriales</taxon>
        <taxon>Flavobacteriaceae</taxon>
        <taxon>Saonia</taxon>
    </lineage>
</organism>
<evidence type="ECO:0008006" key="3">
    <source>
        <dbReference type="Google" id="ProtNLM"/>
    </source>
</evidence>
<evidence type="ECO:0000313" key="2">
    <source>
        <dbReference type="Proteomes" id="UP000590442"/>
    </source>
</evidence>
<protein>
    <recommendedName>
        <fullName evidence="3">Methane oxygenase PmoA</fullName>
    </recommendedName>
</protein>
<evidence type="ECO:0000313" key="1">
    <source>
        <dbReference type="EMBL" id="NJB69848.1"/>
    </source>
</evidence>
<comment type="caution">
    <text evidence="1">The sequence shown here is derived from an EMBL/GenBank/DDBJ whole genome shotgun (WGS) entry which is preliminary data.</text>
</comment>
<sequence length="313" mass="35772">MKPLFLIFSLFLLVLVGCKSNPVSSIKENGALVMKIKKKPVLSYQFTTYKAPKGVDPAYARSGFIHPLKTLNGHTLTQIQPKDHYHHYGIWNPWTQVLFENDTIDFWNIGGKQGTVRFAGFTEESKNSYSVLHEHVVLKNGKDKVALNEVQTLTINPLSENQYTIDFTLEYSCAADSPFKILKHRYAGFSLRATEEWNATNSEVISSEINTRDEIDGTTGKWCLVQGELGDDYGGVLLLSHPNNYNFPEPLRVWPEANHDGFIFINFAPTKTTDWLLQPKQTYILKYRLVVNSKKITREEADSLWDTYQETIK</sequence>
<dbReference type="Proteomes" id="UP000590442">
    <property type="component" value="Unassembled WGS sequence"/>
</dbReference>
<name>A0A846QP01_9FLAO</name>
<dbReference type="AlphaFoldDB" id="A0A846QP01"/>
<dbReference type="EMBL" id="JAATJJ010000001">
    <property type="protein sequence ID" value="NJB69848.1"/>
    <property type="molecule type" value="Genomic_DNA"/>
</dbReference>
<dbReference type="InterPro" id="IPR029475">
    <property type="entry name" value="DUF6807"/>
</dbReference>